<dbReference type="CDD" id="cd00018">
    <property type="entry name" value="AP2"/>
    <property type="match status" value="1"/>
</dbReference>
<sequence>MDMFFGCSDQNPSGSMNLLPVFDEQECSYSSVLSDSSITSSVTKGVQPATTFSDEEVMLASRNPKKRAGRKKFRETRHPVYRGVRRRNSGKWVCEVREPNKKSRIWLGTFPTADMAARAHDVAALALRGRSACLNFADSAWRLPVPASSDAKDIQKAAAEAAEAFRPEGCLGVDLTRTGDEVEKVAEMAAGEVFYMDDEADFGMPGLLANIAEGMLLPPPNCCGFSGGDSWDTMENNDTDIGVIRMVIKYGYNYQILSYFWFSGLECIEFCGRNLQQECENWGISHTSPTAVNTKVSVPTQHLAKRPKQSKLSAPTKTQIALRSSEGFESLNLPTGWRRSQLINFSSSVLEVISPLIKPSTNQISSGKLLISHTGCCGFPPSPPKTTVFHHHHDSQINNETKQKWSISK</sequence>
<keyword evidence="6" id="KW-0539">Nucleus</keyword>
<proteinExistence type="inferred from homology"/>
<dbReference type="SMART" id="SM00380">
    <property type="entry name" value="AP2"/>
    <property type="match status" value="1"/>
</dbReference>
<evidence type="ECO:0000256" key="2">
    <source>
        <dbReference type="ARBA" id="ARBA00023015"/>
    </source>
</evidence>
<dbReference type="PANTHER" id="PTHR31839:SF2">
    <property type="entry name" value="DEHYDRATION-RESPONSIVE ELEMENT-BINDING PROTEIN 1D"/>
    <property type="match status" value="1"/>
</dbReference>
<evidence type="ECO:0000256" key="3">
    <source>
        <dbReference type="ARBA" id="ARBA00023125"/>
    </source>
</evidence>
<dbReference type="OrthoDB" id="676764at2759"/>
<keyword evidence="5" id="KW-0804">Transcription</keyword>
<dbReference type="GO" id="GO:0005634">
    <property type="term" value="C:nucleus"/>
    <property type="evidence" value="ECO:0007669"/>
    <property type="project" value="UniProtKB-SubCell"/>
</dbReference>
<dbReference type="GO" id="GO:0003677">
    <property type="term" value="F:DNA binding"/>
    <property type="evidence" value="ECO:0007669"/>
    <property type="project" value="UniProtKB-KW"/>
</dbReference>
<dbReference type="Proteomes" id="UP000657918">
    <property type="component" value="Unassembled WGS sequence"/>
</dbReference>
<dbReference type="PRINTS" id="PR00367">
    <property type="entry name" value="ETHRSPELEMNT"/>
</dbReference>
<feature type="domain" description="AP2/ERF" evidence="8">
    <location>
        <begin position="80"/>
        <end position="137"/>
    </location>
</feature>
<dbReference type="InterPro" id="IPR016177">
    <property type="entry name" value="DNA-bd_dom_sf"/>
</dbReference>
<comment type="caution">
    <text evidence="9">The sequence shown here is derived from an EMBL/GenBank/DDBJ whole genome shotgun (WGS) entry which is preliminary data.</text>
</comment>
<dbReference type="InterPro" id="IPR036955">
    <property type="entry name" value="AP2/ERF_dom_sf"/>
</dbReference>
<dbReference type="AlphaFoldDB" id="A0A835MST8"/>
<evidence type="ECO:0000256" key="4">
    <source>
        <dbReference type="ARBA" id="ARBA00023159"/>
    </source>
</evidence>
<dbReference type="SUPFAM" id="SSF54171">
    <property type="entry name" value="DNA-binding domain"/>
    <property type="match status" value="1"/>
</dbReference>
<dbReference type="EMBL" id="JADGMS010000015">
    <property type="protein sequence ID" value="KAF9668303.1"/>
    <property type="molecule type" value="Genomic_DNA"/>
</dbReference>
<dbReference type="Gene3D" id="3.30.730.10">
    <property type="entry name" value="AP2/ERF domain"/>
    <property type="match status" value="1"/>
</dbReference>
<keyword evidence="4" id="KW-0010">Activator</keyword>
<name>A0A835MST8_9ROSI</name>
<dbReference type="Pfam" id="PF00847">
    <property type="entry name" value="AP2"/>
    <property type="match status" value="1"/>
</dbReference>
<evidence type="ECO:0000256" key="5">
    <source>
        <dbReference type="ARBA" id="ARBA00023163"/>
    </source>
</evidence>
<dbReference type="FunFam" id="3.30.730.10:FF:000001">
    <property type="entry name" value="Ethylene-responsive transcription factor 2"/>
    <property type="match status" value="1"/>
</dbReference>
<evidence type="ECO:0000259" key="8">
    <source>
        <dbReference type="PROSITE" id="PS51032"/>
    </source>
</evidence>
<comment type="subcellular location">
    <subcellularLocation>
        <location evidence="1">Nucleus</location>
    </subcellularLocation>
</comment>
<keyword evidence="2" id="KW-0805">Transcription regulation</keyword>
<evidence type="ECO:0000313" key="9">
    <source>
        <dbReference type="EMBL" id="KAF9668303.1"/>
    </source>
</evidence>
<organism evidence="9 10">
    <name type="scientific">Salix dunnii</name>
    <dbReference type="NCBI Taxonomy" id="1413687"/>
    <lineage>
        <taxon>Eukaryota</taxon>
        <taxon>Viridiplantae</taxon>
        <taxon>Streptophyta</taxon>
        <taxon>Embryophyta</taxon>
        <taxon>Tracheophyta</taxon>
        <taxon>Spermatophyta</taxon>
        <taxon>Magnoliopsida</taxon>
        <taxon>eudicotyledons</taxon>
        <taxon>Gunneridae</taxon>
        <taxon>Pentapetalae</taxon>
        <taxon>rosids</taxon>
        <taxon>fabids</taxon>
        <taxon>Malpighiales</taxon>
        <taxon>Salicaceae</taxon>
        <taxon>Saliceae</taxon>
        <taxon>Salix</taxon>
    </lineage>
</organism>
<comment type="similarity">
    <text evidence="7">Belongs to the AP2/ERF transcription factor family. ERF subfamily.</text>
</comment>
<evidence type="ECO:0000256" key="7">
    <source>
        <dbReference type="ARBA" id="ARBA00024343"/>
    </source>
</evidence>
<gene>
    <name evidence="9" type="ORF">SADUNF_Sadunf15G0114800</name>
</gene>
<accession>A0A835MST8</accession>
<dbReference type="GO" id="GO:0003700">
    <property type="term" value="F:DNA-binding transcription factor activity"/>
    <property type="evidence" value="ECO:0007669"/>
    <property type="project" value="InterPro"/>
</dbReference>
<evidence type="ECO:0000256" key="1">
    <source>
        <dbReference type="ARBA" id="ARBA00004123"/>
    </source>
</evidence>
<evidence type="ECO:0000256" key="6">
    <source>
        <dbReference type="ARBA" id="ARBA00023242"/>
    </source>
</evidence>
<dbReference type="PANTHER" id="PTHR31839">
    <property type="entry name" value="DEHYDRATION-RESPONSIVE ELEMENT-BINDING PROTEIN 1D"/>
    <property type="match status" value="1"/>
</dbReference>
<dbReference type="InterPro" id="IPR045277">
    <property type="entry name" value="DRE1A-I"/>
</dbReference>
<dbReference type="InterPro" id="IPR001471">
    <property type="entry name" value="AP2/ERF_dom"/>
</dbReference>
<reference evidence="9 10" key="1">
    <citation type="submission" date="2020-10" db="EMBL/GenBank/DDBJ databases">
        <title>Plant Genome Project.</title>
        <authorList>
            <person name="Zhang R.-G."/>
        </authorList>
    </citation>
    <scope>NUCLEOTIDE SEQUENCE [LARGE SCALE GENOMIC DNA]</scope>
    <source>
        <strain evidence="9">FAFU-HL-1</strain>
        <tissue evidence="9">Leaf</tissue>
    </source>
</reference>
<keyword evidence="10" id="KW-1185">Reference proteome</keyword>
<dbReference type="PROSITE" id="PS51032">
    <property type="entry name" value="AP2_ERF"/>
    <property type="match status" value="1"/>
</dbReference>
<evidence type="ECO:0000313" key="10">
    <source>
        <dbReference type="Proteomes" id="UP000657918"/>
    </source>
</evidence>
<protein>
    <recommendedName>
        <fullName evidence="8">AP2/ERF domain-containing protein</fullName>
    </recommendedName>
</protein>
<keyword evidence="3" id="KW-0238">DNA-binding</keyword>